<dbReference type="RefSeq" id="WP_307411244.1">
    <property type="nucleotide sequence ID" value="NZ_JAUSTW010000007.1"/>
</dbReference>
<name>A0ABT9XZX4_9BACI</name>
<keyword evidence="2" id="KW-1185">Reference proteome</keyword>
<dbReference type="Proteomes" id="UP001224122">
    <property type="component" value="Unassembled WGS sequence"/>
</dbReference>
<organism evidence="1 2">
    <name type="scientific">Neobacillus ginsengisoli</name>
    <dbReference type="NCBI Taxonomy" id="904295"/>
    <lineage>
        <taxon>Bacteria</taxon>
        <taxon>Bacillati</taxon>
        <taxon>Bacillota</taxon>
        <taxon>Bacilli</taxon>
        <taxon>Bacillales</taxon>
        <taxon>Bacillaceae</taxon>
        <taxon>Neobacillus</taxon>
    </lineage>
</organism>
<accession>A0ABT9XZX4</accession>
<proteinExistence type="predicted"/>
<evidence type="ECO:0000313" key="1">
    <source>
        <dbReference type="EMBL" id="MDQ0200805.1"/>
    </source>
</evidence>
<gene>
    <name evidence="1" type="ORF">J2S10_004007</name>
</gene>
<evidence type="ECO:0000313" key="2">
    <source>
        <dbReference type="Proteomes" id="UP001224122"/>
    </source>
</evidence>
<dbReference type="EMBL" id="JAUSTW010000007">
    <property type="protein sequence ID" value="MDQ0200805.1"/>
    <property type="molecule type" value="Genomic_DNA"/>
</dbReference>
<protein>
    <submittedName>
        <fullName evidence="1">Uncharacterized protein</fullName>
    </submittedName>
</protein>
<comment type="caution">
    <text evidence="1">The sequence shown here is derived from an EMBL/GenBank/DDBJ whole genome shotgun (WGS) entry which is preliminary data.</text>
</comment>
<sequence>MRNDKVLRNSLIFIGEMSNKNEMTIKNKPGFYDALVLSKQSAHSTKSQSYQSIPCDKLEKISIRIFYKNIQFTYRNQSLQLIDDDEKLTEEEVINVFNNFAVKEGDKITYLVHYPSDKIRSRKKKKARILAEEKKLNR</sequence>
<reference evidence="1 2" key="1">
    <citation type="submission" date="2023-07" db="EMBL/GenBank/DDBJ databases">
        <title>Genomic Encyclopedia of Type Strains, Phase IV (KMG-IV): sequencing the most valuable type-strain genomes for metagenomic binning, comparative biology and taxonomic classification.</title>
        <authorList>
            <person name="Goeker M."/>
        </authorList>
    </citation>
    <scope>NUCLEOTIDE SEQUENCE [LARGE SCALE GENOMIC DNA]</scope>
    <source>
        <strain evidence="1 2">DSM 27594</strain>
    </source>
</reference>